<proteinExistence type="predicted"/>
<feature type="transmembrane region" description="Helical" evidence="1">
    <location>
        <begin position="45"/>
        <end position="66"/>
    </location>
</feature>
<gene>
    <name evidence="3" type="ORF">MICAB_3630012</name>
</gene>
<keyword evidence="1" id="KW-0812">Transmembrane</keyword>
<evidence type="ECO:0000313" key="4">
    <source>
        <dbReference type="Proteomes" id="UP000003172"/>
    </source>
</evidence>
<feature type="domain" description="H repeat-associated protein N-terminal" evidence="2">
    <location>
        <begin position="27"/>
        <end position="113"/>
    </location>
</feature>
<evidence type="ECO:0000256" key="1">
    <source>
        <dbReference type="SAM" id="Phobius"/>
    </source>
</evidence>
<dbReference type="EMBL" id="CAII01000294">
    <property type="protein sequence ID" value="CCH97692.1"/>
    <property type="molecule type" value="Genomic_DNA"/>
</dbReference>
<dbReference type="AlphaFoldDB" id="I4FPW7"/>
<dbReference type="InterPro" id="IPR047647">
    <property type="entry name" value="ISAs1_transpos"/>
</dbReference>
<organism evidence="3 4">
    <name type="scientific">Microcystis aeruginosa PCC 9717</name>
    <dbReference type="NCBI Taxonomy" id="1160286"/>
    <lineage>
        <taxon>Bacteria</taxon>
        <taxon>Bacillati</taxon>
        <taxon>Cyanobacteriota</taxon>
        <taxon>Cyanophyceae</taxon>
        <taxon>Oscillatoriophycideae</taxon>
        <taxon>Chroococcales</taxon>
        <taxon>Microcystaceae</taxon>
        <taxon>Microcystis</taxon>
    </lineage>
</organism>
<dbReference type="InterPro" id="IPR032806">
    <property type="entry name" value="YbfD_N"/>
</dbReference>
<dbReference type="Pfam" id="PF13808">
    <property type="entry name" value="DDE_Tnp_1_assoc"/>
    <property type="match status" value="1"/>
</dbReference>
<dbReference type="NCBIfam" id="NF033564">
    <property type="entry name" value="transpos_ISAs1"/>
    <property type="match status" value="1"/>
</dbReference>
<dbReference type="InterPro" id="IPR051698">
    <property type="entry name" value="Transposase_11-like"/>
</dbReference>
<reference evidence="3 4" key="1">
    <citation type="submission" date="2012-04" db="EMBL/GenBank/DDBJ databases">
        <authorList>
            <person name="Genoscope - CEA"/>
        </authorList>
    </citation>
    <scope>NUCLEOTIDE SEQUENCE [LARGE SCALE GENOMIC DNA]</scope>
    <source>
        <strain evidence="3 4">9717</strain>
    </source>
</reference>
<name>I4FPW7_MICAE</name>
<evidence type="ECO:0000313" key="3">
    <source>
        <dbReference type="EMBL" id="CCH97692.1"/>
    </source>
</evidence>
<keyword evidence="1" id="KW-1133">Transmembrane helix</keyword>
<protein>
    <recommendedName>
        <fullName evidence="2">H repeat-associated protein N-terminal domain-containing protein</fullName>
    </recommendedName>
</protein>
<accession>I4FPW7</accession>
<dbReference type="PANTHER" id="PTHR30298">
    <property type="entry name" value="H REPEAT-ASSOCIATED PREDICTED TRANSPOSASE"/>
    <property type="match status" value="1"/>
</dbReference>
<dbReference type="HOGENOM" id="CLU_1208675_0_0_3"/>
<keyword evidence="1" id="KW-0472">Membrane</keyword>
<dbReference type="PANTHER" id="PTHR30298:SF0">
    <property type="entry name" value="PROTEIN YBFL-RELATED"/>
    <property type="match status" value="1"/>
</dbReference>
<sequence>MAEGFGPLVLNPKQEREAKLLRKSVLKHFQHLEDPRADRGRNHSLVSLIALAILAVLAGADGFVAIEAYGKAKQSWLKTFLELPNGIPSHDTLGRVLGMLEPEQLRSGFLGWIGEITEKLNLELIHIDGKTAKGSYDREKKLKALHTVSAWSSEHGLVLAQEKVDSKSNEITAVPLRSAIAQSQGSDSHFGCHGNPDGNCPTNQVWGRRLRLSPQRQSGQALSTSRRLV</sequence>
<evidence type="ECO:0000259" key="2">
    <source>
        <dbReference type="Pfam" id="PF13808"/>
    </source>
</evidence>
<dbReference type="Proteomes" id="UP000003172">
    <property type="component" value="Unassembled WGS sequence"/>
</dbReference>
<comment type="caution">
    <text evidence="3">The sequence shown here is derived from an EMBL/GenBank/DDBJ whole genome shotgun (WGS) entry which is preliminary data.</text>
</comment>